<dbReference type="OrthoDB" id="10027013at2759"/>
<dbReference type="InterPro" id="IPR013216">
    <property type="entry name" value="Methyltransf_11"/>
</dbReference>
<dbReference type="SUPFAM" id="SSF53335">
    <property type="entry name" value="S-adenosyl-L-methionine-dependent methyltransferases"/>
    <property type="match status" value="1"/>
</dbReference>
<reference evidence="5" key="1">
    <citation type="submission" date="2021-06" db="EMBL/GenBank/DDBJ databases">
        <authorList>
            <person name="Kallberg Y."/>
            <person name="Tangrot J."/>
            <person name="Rosling A."/>
        </authorList>
    </citation>
    <scope>NUCLEOTIDE SEQUENCE</scope>
    <source>
        <strain evidence="5">FL966</strain>
    </source>
</reference>
<keyword evidence="3" id="KW-0808">Transferase</keyword>
<dbReference type="PANTHER" id="PTHR44942">
    <property type="entry name" value="METHYLTRANSF_11 DOMAIN-CONTAINING PROTEIN"/>
    <property type="match status" value="1"/>
</dbReference>
<evidence type="ECO:0000259" key="4">
    <source>
        <dbReference type="Pfam" id="PF08241"/>
    </source>
</evidence>
<dbReference type="GO" id="GO:0032259">
    <property type="term" value="P:methylation"/>
    <property type="evidence" value="ECO:0007669"/>
    <property type="project" value="UniProtKB-KW"/>
</dbReference>
<gene>
    <name evidence="5" type="ORF">CPELLU_LOCUS13209</name>
</gene>
<feature type="domain" description="Methyltransferase type 11" evidence="4">
    <location>
        <begin position="22"/>
        <end position="111"/>
    </location>
</feature>
<evidence type="ECO:0000256" key="2">
    <source>
        <dbReference type="ARBA" id="ARBA00022603"/>
    </source>
</evidence>
<dbReference type="Pfam" id="PF08241">
    <property type="entry name" value="Methyltransf_11"/>
    <property type="match status" value="1"/>
</dbReference>
<dbReference type="InterPro" id="IPR029063">
    <property type="entry name" value="SAM-dependent_MTases_sf"/>
</dbReference>
<feature type="non-terminal residue" evidence="5">
    <location>
        <position position="1"/>
    </location>
</feature>
<dbReference type="CDD" id="cd02440">
    <property type="entry name" value="AdoMet_MTases"/>
    <property type="match status" value="1"/>
</dbReference>
<proteinExistence type="inferred from homology"/>
<keyword evidence="2" id="KW-0489">Methyltransferase</keyword>
<protein>
    <submittedName>
        <fullName evidence="5">2961_t:CDS:1</fullName>
    </submittedName>
</protein>
<evidence type="ECO:0000256" key="1">
    <source>
        <dbReference type="ARBA" id="ARBA00008361"/>
    </source>
</evidence>
<organism evidence="5 6">
    <name type="scientific">Cetraspora pellucida</name>
    <dbReference type="NCBI Taxonomy" id="1433469"/>
    <lineage>
        <taxon>Eukaryota</taxon>
        <taxon>Fungi</taxon>
        <taxon>Fungi incertae sedis</taxon>
        <taxon>Mucoromycota</taxon>
        <taxon>Glomeromycotina</taxon>
        <taxon>Glomeromycetes</taxon>
        <taxon>Diversisporales</taxon>
        <taxon>Gigasporaceae</taxon>
        <taxon>Cetraspora</taxon>
    </lineage>
</organism>
<dbReference type="GO" id="GO:0008757">
    <property type="term" value="F:S-adenosylmethionine-dependent methyltransferase activity"/>
    <property type="evidence" value="ECO:0007669"/>
    <property type="project" value="InterPro"/>
</dbReference>
<evidence type="ECO:0000313" key="5">
    <source>
        <dbReference type="EMBL" id="CAG8726489.1"/>
    </source>
</evidence>
<keyword evidence="6" id="KW-1185">Reference proteome</keyword>
<dbReference type="EMBL" id="CAJVQA010013733">
    <property type="protein sequence ID" value="CAG8726489.1"/>
    <property type="molecule type" value="Genomic_DNA"/>
</dbReference>
<dbReference type="InterPro" id="IPR051052">
    <property type="entry name" value="Diverse_substrate_MTase"/>
</dbReference>
<dbReference type="Proteomes" id="UP000789759">
    <property type="component" value="Unassembled WGS sequence"/>
</dbReference>
<sequence>LGQKVSNVRLSPFMDHWGGSQNVGTGTGQAANILSNSFEKVYGIDLSSIMLQNAIYKSNIQYLIGKAEDLSYFEDSSIDLLTVAGAFHWFDLKKFFLESFRVLKPNGTLAIWAYKYGIFKNAPIATKLSREFRMNLLGPYFEKGIYTVNNFYKDIKFPEELYQNVQWEIYDEENNDDKNQHIVVNWSLSQYGNYLRTISAYSNYLEKHPNDKDPVDELISNMKKAEGWHEDELLPISFCSVLILAEKKS</sequence>
<evidence type="ECO:0000256" key="3">
    <source>
        <dbReference type="ARBA" id="ARBA00022679"/>
    </source>
</evidence>
<accession>A0A9N9I9Q3</accession>
<dbReference type="Gene3D" id="3.40.50.150">
    <property type="entry name" value="Vaccinia Virus protein VP39"/>
    <property type="match status" value="1"/>
</dbReference>
<comment type="similarity">
    <text evidence="1">Belongs to the methyltransferase superfamily.</text>
</comment>
<name>A0A9N9I9Q3_9GLOM</name>
<comment type="caution">
    <text evidence="5">The sequence shown here is derived from an EMBL/GenBank/DDBJ whole genome shotgun (WGS) entry which is preliminary data.</text>
</comment>
<dbReference type="PANTHER" id="PTHR44942:SF4">
    <property type="entry name" value="METHYLTRANSFERASE TYPE 11 DOMAIN-CONTAINING PROTEIN"/>
    <property type="match status" value="1"/>
</dbReference>
<evidence type="ECO:0000313" key="6">
    <source>
        <dbReference type="Proteomes" id="UP000789759"/>
    </source>
</evidence>
<dbReference type="AlphaFoldDB" id="A0A9N9I9Q3"/>